<dbReference type="VEuPathDB" id="FungiDB:ATEG_08885"/>
<dbReference type="AlphaFoldDB" id="Q0CBP9"/>
<accession>Q0CBP9</accession>
<dbReference type="InterPro" id="IPR010730">
    <property type="entry name" value="HET"/>
</dbReference>
<sequence>MALEKPPPNALRFINNGMYEVIPDEALCDEHPIGASSDGLCLLCQHMVSPIFLAVLSGNLGPGRSHFNHHQWVQLKKCAARDCLFCRYLVAHFIDGEAELERYSTTVFWEDGNFARHLRIRAPKSSPYEQGPLGPWAIRYHTPLDQLDYYAKWAATMYIHLQPSDGRDISEYLDGKSEASARRIKAALRSCCDSHQSCGTRDPPLLPRRVLDVQEMRLHISQPNQRAHYTALSYCWGGQQSFTTTTKTYSSFQDRILPQDVPQTLQDAAIVTRQLDLRYLWIDALCIIQDDPLDVAIEINSMTDIYKNATVVISAEAASSAGEGFLSQRLPSSAIAFPISYFSLSTEDLTVSITGPRPEGKRYAYLVPTDPRTPSALSTRAWIFQEFLLARRLLIFTPHGPLWICQQNPDSSSDFSVTDHEQNWLWRKYRDARQALCELSQPPPPPPERHPTAFYPQRLIWSKLVSTYAPLLLTYARDKLSAIAGIAREFHSCTGETYVAGLWATDLLLQLGWWRDELHHKQHRVLDAEMQIVPLQADVDGHVPSWSWASLPGNVAGLNVPHAYRYEEETALRVLEWQVELLHAENPFGAVKGGFLRVEGFVFDLTYLHINWNETSGTFAFLDCDGSRYFPRGRADFKGLFLGETPLGAGWGGGADALIIDKVEGKGNEDGDEVYRRVGHTSLSFCAGGRLQTMLEGLQMRRLVLI</sequence>
<dbReference type="RefSeq" id="XP_001217471.1">
    <property type="nucleotide sequence ID" value="XM_001217470.1"/>
</dbReference>
<organism evidence="2 3">
    <name type="scientific">Aspergillus terreus (strain NIH 2624 / FGSC A1156)</name>
    <dbReference type="NCBI Taxonomy" id="341663"/>
    <lineage>
        <taxon>Eukaryota</taxon>
        <taxon>Fungi</taxon>
        <taxon>Dikarya</taxon>
        <taxon>Ascomycota</taxon>
        <taxon>Pezizomycotina</taxon>
        <taxon>Eurotiomycetes</taxon>
        <taxon>Eurotiomycetidae</taxon>
        <taxon>Eurotiales</taxon>
        <taxon>Aspergillaceae</taxon>
        <taxon>Aspergillus</taxon>
        <taxon>Aspergillus subgen. Circumdati</taxon>
    </lineage>
</organism>
<dbReference type="HOGENOM" id="CLU_002639_6_0_1"/>
<dbReference type="PANTHER" id="PTHR33112:SF16">
    <property type="entry name" value="HETEROKARYON INCOMPATIBILITY DOMAIN-CONTAINING PROTEIN"/>
    <property type="match status" value="1"/>
</dbReference>
<dbReference type="STRING" id="341663.Q0CBP9"/>
<reference evidence="3" key="1">
    <citation type="submission" date="2005-09" db="EMBL/GenBank/DDBJ databases">
        <title>Annotation of the Aspergillus terreus NIH2624 genome.</title>
        <authorList>
            <person name="Birren B.W."/>
            <person name="Lander E.S."/>
            <person name="Galagan J.E."/>
            <person name="Nusbaum C."/>
            <person name="Devon K."/>
            <person name="Henn M."/>
            <person name="Ma L.-J."/>
            <person name="Jaffe D.B."/>
            <person name="Butler J."/>
            <person name="Alvarez P."/>
            <person name="Gnerre S."/>
            <person name="Grabherr M."/>
            <person name="Kleber M."/>
            <person name="Mauceli E.W."/>
            <person name="Brockman W."/>
            <person name="Rounsley S."/>
            <person name="Young S.K."/>
            <person name="LaButti K."/>
            <person name="Pushparaj V."/>
            <person name="DeCaprio D."/>
            <person name="Crawford M."/>
            <person name="Koehrsen M."/>
            <person name="Engels R."/>
            <person name="Montgomery P."/>
            <person name="Pearson M."/>
            <person name="Howarth C."/>
            <person name="Larson L."/>
            <person name="Luoma S."/>
            <person name="White J."/>
            <person name="Alvarado L."/>
            <person name="Kodira C.D."/>
            <person name="Zeng Q."/>
            <person name="Oleary S."/>
            <person name="Yandava C."/>
            <person name="Denning D.W."/>
            <person name="Nierman W.C."/>
            <person name="Milne T."/>
            <person name="Madden K."/>
        </authorList>
    </citation>
    <scope>NUCLEOTIDE SEQUENCE [LARGE SCALE GENOMIC DNA]</scope>
    <source>
        <strain evidence="3">NIH 2624 / FGSC A1156</strain>
    </source>
</reference>
<gene>
    <name evidence="2" type="ORF">ATEG_08885</name>
</gene>
<dbReference type="Pfam" id="PF06985">
    <property type="entry name" value="HET"/>
    <property type="match status" value="1"/>
</dbReference>
<name>Q0CBP9_ASPTN</name>
<evidence type="ECO:0000313" key="3">
    <source>
        <dbReference type="Proteomes" id="UP000007963"/>
    </source>
</evidence>
<proteinExistence type="predicted"/>
<evidence type="ECO:0000259" key="1">
    <source>
        <dbReference type="Pfam" id="PF06985"/>
    </source>
</evidence>
<dbReference type="PANTHER" id="PTHR33112">
    <property type="entry name" value="DOMAIN PROTEIN, PUTATIVE-RELATED"/>
    <property type="match status" value="1"/>
</dbReference>
<evidence type="ECO:0000313" key="2">
    <source>
        <dbReference type="EMBL" id="EAU31017.1"/>
    </source>
</evidence>
<dbReference type="OrthoDB" id="5125733at2759"/>
<dbReference type="EMBL" id="CH476606">
    <property type="protein sequence ID" value="EAU31017.1"/>
    <property type="molecule type" value="Genomic_DNA"/>
</dbReference>
<protein>
    <recommendedName>
        <fullName evidence="1">Heterokaryon incompatibility domain-containing protein</fullName>
    </recommendedName>
</protein>
<dbReference type="OMA" id="HEYARIL"/>
<dbReference type="GeneID" id="4323469"/>
<feature type="domain" description="Heterokaryon incompatibility" evidence="1">
    <location>
        <begin position="229"/>
        <end position="386"/>
    </location>
</feature>
<dbReference type="Proteomes" id="UP000007963">
    <property type="component" value="Unassembled WGS sequence"/>
</dbReference>